<organism evidence="4">
    <name type="scientific">marine sediment metagenome</name>
    <dbReference type="NCBI Taxonomy" id="412755"/>
    <lineage>
        <taxon>unclassified sequences</taxon>
        <taxon>metagenomes</taxon>
        <taxon>ecological metagenomes</taxon>
    </lineage>
</organism>
<keyword evidence="3" id="KW-0812">Transmembrane</keyword>
<keyword evidence="2" id="KW-0378">Hydrolase</keyword>
<accession>A0A0F9KYR2</accession>
<evidence type="ECO:0000256" key="1">
    <source>
        <dbReference type="ARBA" id="ARBA00022670"/>
    </source>
</evidence>
<reference evidence="4" key="1">
    <citation type="journal article" date="2015" name="Nature">
        <title>Complex archaea that bridge the gap between prokaryotes and eukaryotes.</title>
        <authorList>
            <person name="Spang A."/>
            <person name="Saw J.H."/>
            <person name="Jorgensen S.L."/>
            <person name="Zaremba-Niedzwiedzka K."/>
            <person name="Martijn J."/>
            <person name="Lind A.E."/>
            <person name="van Eijk R."/>
            <person name="Schleper C."/>
            <person name="Guy L."/>
            <person name="Ettema T.J."/>
        </authorList>
    </citation>
    <scope>NUCLEOTIDE SEQUENCE</scope>
</reference>
<keyword evidence="3" id="KW-1133">Transmembrane helix</keyword>
<dbReference type="EMBL" id="LAZR01012380">
    <property type="protein sequence ID" value="KKM27143.1"/>
    <property type="molecule type" value="Genomic_DNA"/>
</dbReference>
<comment type="caution">
    <text evidence="4">The sequence shown here is derived from an EMBL/GenBank/DDBJ whole genome shotgun (WGS) entry which is preliminary data.</text>
</comment>
<dbReference type="GO" id="GO:0006508">
    <property type="term" value="P:proteolysis"/>
    <property type="evidence" value="ECO:0007669"/>
    <property type="project" value="UniProtKB-KW"/>
</dbReference>
<dbReference type="PANTHER" id="PTHR43343">
    <property type="entry name" value="PEPTIDASE S12"/>
    <property type="match status" value="1"/>
</dbReference>
<sequence length="255" mass="28248">MSKAEKYIPFILVVLFALFVVGIIWSPAPDNNVKFTDQVQTSIKGVVYIGCPQWQGSGFIISDHVVVTAGHIVEGVEDFEITTNSGKIFKASRAISDKEHDVAFIWVDEVLPDPVRIGSIKDCVLGQNVYVIGSPYGKMNFNSLTVGVISGVNRDWSLLGENYGWNVAFTIDSAGHPGNSGCPVFTADGVVRGILVGGRSPVLINVMPCDLFLSDLEEIELMFTIDRYRFEEATPVWDEFYNYKDDNETKKESTY</sequence>
<dbReference type="Gene3D" id="2.40.10.120">
    <property type="match status" value="1"/>
</dbReference>
<evidence type="ECO:0000256" key="2">
    <source>
        <dbReference type="ARBA" id="ARBA00022801"/>
    </source>
</evidence>
<evidence type="ECO:0000256" key="3">
    <source>
        <dbReference type="SAM" id="Phobius"/>
    </source>
</evidence>
<dbReference type="InterPro" id="IPR009003">
    <property type="entry name" value="Peptidase_S1_PA"/>
</dbReference>
<gene>
    <name evidence="4" type="ORF">LCGC14_1577710</name>
</gene>
<proteinExistence type="predicted"/>
<dbReference type="PANTHER" id="PTHR43343:SF3">
    <property type="entry name" value="PROTEASE DO-LIKE 8, CHLOROPLASTIC"/>
    <property type="match status" value="1"/>
</dbReference>
<dbReference type="InterPro" id="IPR051201">
    <property type="entry name" value="Chloro_Bact_Ser_Proteases"/>
</dbReference>
<keyword evidence="1" id="KW-0645">Protease</keyword>
<evidence type="ECO:0008006" key="5">
    <source>
        <dbReference type="Google" id="ProtNLM"/>
    </source>
</evidence>
<dbReference type="InterPro" id="IPR001940">
    <property type="entry name" value="Peptidase_S1C"/>
</dbReference>
<protein>
    <recommendedName>
        <fullName evidence="5">Serine protease</fullName>
    </recommendedName>
</protein>
<keyword evidence="3" id="KW-0472">Membrane</keyword>
<evidence type="ECO:0000313" key="4">
    <source>
        <dbReference type="EMBL" id="KKM27143.1"/>
    </source>
</evidence>
<dbReference type="AlphaFoldDB" id="A0A0F9KYR2"/>
<dbReference type="GO" id="GO:0004252">
    <property type="term" value="F:serine-type endopeptidase activity"/>
    <property type="evidence" value="ECO:0007669"/>
    <property type="project" value="InterPro"/>
</dbReference>
<name>A0A0F9KYR2_9ZZZZ</name>
<dbReference type="SUPFAM" id="SSF50494">
    <property type="entry name" value="Trypsin-like serine proteases"/>
    <property type="match status" value="1"/>
</dbReference>
<dbReference type="Pfam" id="PF13365">
    <property type="entry name" value="Trypsin_2"/>
    <property type="match status" value="1"/>
</dbReference>
<dbReference type="PRINTS" id="PR00834">
    <property type="entry name" value="PROTEASES2C"/>
</dbReference>
<feature type="transmembrane region" description="Helical" evidence="3">
    <location>
        <begin position="7"/>
        <end position="25"/>
    </location>
</feature>